<dbReference type="CDD" id="cd03487">
    <property type="entry name" value="RT_Bac_retron_II"/>
    <property type="match status" value="1"/>
</dbReference>
<dbReference type="Proteomes" id="UP000868636">
    <property type="component" value="Unassembled WGS sequence"/>
</dbReference>
<dbReference type="SUPFAM" id="SSF56672">
    <property type="entry name" value="DNA/RNA polymerases"/>
    <property type="match status" value="1"/>
</dbReference>
<evidence type="ECO:0000313" key="12">
    <source>
        <dbReference type="EMBL" id="EFH6167695.1"/>
    </source>
</evidence>
<gene>
    <name evidence="12" type="ORF">GAJ12_21995</name>
    <name evidence="13" type="ORF">J8F57_001349</name>
</gene>
<evidence type="ECO:0000259" key="11">
    <source>
        <dbReference type="PROSITE" id="PS50943"/>
    </source>
</evidence>
<evidence type="ECO:0000256" key="7">
    <source>
        <dbReference type="ARBA" id="ARBA00023118"/>
    </source>
</evidence>
<sequence length="408" mass="46978">MGRPYVTLNLNGMFMDKFKPYSKSNAPITTLEKLSKALSISVEELKAIAELPLDEKYTLKEIPKIDGSKRIVYSLHPKMRLLQSRINKRIFKELVVFPSFLFGSVPSKNDVLNSNVKRDYVSCAKAHCGAKTVLKVDISNFFDNIHRDLVRSVFEEILHIKDEALEYLVDICTKDDFVVQGALTSSYIATLCLFAVEGDVVRRAQRKGLVYTRLVDDITVSSKISNYDFSQMQSHIERMLSEHDLPINKRKTKIFHCSSEPIKVHGLRVDYDSPRLPSDEVKRIRASIHNLKLLAAKNNTKTSVAYRKEFNRCMGRVNKLGRVAHEKYESFKKQLQAIKPMPSKRDVAVIDAAIKSLELSYSKGNQNKHWYKRKYDLTRYKMIILTRSESFKEKLECFKSRLASLKPL</sequence>
<dbReference type="GO" id="GO:0003964">
    <property type="term" value="F:RNA-directed DNA polymerase activity"/>
    <property type="evidence" value="ECO:0007669"/>
    <property type="project" value="UniProtKB-KW"/>
</dbReference>
<dbReference type="GO" id="GO:0003723">
    <property type="term" value="F:RNA binding"/>
    <property type="evidence" value="ECO:0007669"/>
    <property type="project" value="InterPro"/>
</dbReference>
<feature type="domain" description="Reverse transcriptase" evidence="10">
    <location>
        <begin position="43"/>
        <end position="269"/>
    </location>
</feature>
<evidence type="ECO:0000313" key="14">
    <source>
        <dbReference type="Proteomes" id="UP000537181"/>
    </source>
</evidence>
<evidence type="ECO:0000256" key="3">
    <source>
        <dbReference type="ARBA" id="ARBA00022695"/>
    </source>
</evidence>
<comment type="similarity">
    <text evidence="8">Belongs to the bacterial reverse transcriptase family.</text>
</comment>
<evidence type="ECO:0000256" key="9">
    <source>
        <dbReference type="ARBA" id="ARBA00048173"/>
    </source>
</evidence>
<evidence type="ECO:0000256" key="4">
    <source>
        <dbReference type="ARBA" id="ARBA00022723"/>
    </source>
</evidence>
<evidence type="ECO:0000313" key="13">
    <source>
        <dbReference type="EMBL" id="HAZ7491167.1"/>
    </source>
</evidence>
<organism evidence="12 14">
    <name type="scientific">Escherichia coli</name>
    <dbReference type="NCBI Taxonomy" id="562"/>
    <lineage>
        <taxon>Bacteria</taxon>
        <taxon>Pseudomonadati</taxon>
        <taxon>Pseudomonadota</taxon>
        <taxon>Gammaproteobacteria</taxon>
        <taxon>Enterobacterales</taxon>
        <taxon>Enterobacteriaceae</taxon>
        <taxon>Escherichia</taxon>
    </lineage>
</organism>
<keyword evidence="3" id="KW-0548">Nucleotidyltransferase</keyword>
<reference evidence="13" key="1">
    <citation type="journal article" date="2018" name="Genome Biol.">
        <title>SKESA: strategic k-mer extension for scrupulous assemblies.</title>
        <authorList>
            <person name="Souvorov A."/>
            <person name="Agarwala R."/>
            <person name="Lipman D.J."/>
        </authorList>
    </citation>
    <scope>NUCLEOTIDE SEQUENCE</scope>
    <source>
        <strain evidence="13">SJP41</strain>
    </source>
</reference>
<name>A0A1X0YVV6_ECOLX</name>
<protein>
    <recommendedName>
        <fullName evidence="1">RNA-directed DNA polymerase</fullName>
        <ecNumber evidence="1">2.7.7.49</ecNumber>
    </recommendedName>
</protein>
<dbReference type="InterPro" id="IPR001387">
    <property type="entry name" value="Cro/C1-type_HTH"/>
</dbReference>
<evidence type="ECO:0000256" key="6">
    <source>
        <dbReference type="ARBA" id="ARBA00022918"/>
    </source>
</evidence>
<accession>A0A1X0YVV6</accession>
<dbReference type="PANTHER" id="PTHR34047">
    <property type="entry name" value="NUCLEAR INTRON MATURASE 1, MITOCHONDRIAL-RELATED"/>
    <property type="match status" value="1"/>
</dbReference>
<evidence type="ECO:0000256" key="1">
    <source>
        <dbReference type="ARBA" id="ARBA00012493"/>
    </source>
</evidence>
<dbReference type="InterPro" id="IPR000477">
    <property type="entry name" value="RT_dom"/>
</dbReference>
<comment type="caution">
    <text evidence="12">The sequence shown here is derived from an EMBL/GenBank/DDBJ whole genome shotgun (WGS) entry which is preliminary data.</text>
</comment>
<comment type="catalytic activity">
    <reaction evidence="9">
        <text>DNA(n) + a 2'-deoxyribonucleoside 5'-triphosphate = DNA(n+1) + diphosphate</text>
        <dbReference type="Rhea" id="RHEA:22508"/>
        <dbReference type="Rhea" id="RHEA-COMP:17339"/>
        <dbReference type="Rhea" id="RHEA-COMP:17340"/>
        <dbReference type="ChEBI" id="CHEBI:33019"/>
        <dbReference type="ChEBI" id="CHEBI:61560"/>
        <dbReference type="ChEBI" id="CHEBI:173112"/>
        <dbReference type="EC" id="2.7.7.49"/>
    </reaction>
</comment>
<dbReference type="SMR" id="A0A1X0YVV6"/>
<dbReference type="GO" id="GO:0046872">
    <property type="term" value="F:metal ion binding"/>
    <property type="evidence" value="ECO:0007669"/>
    <property type="project" value="UniProtKB-KW"/>
</dbReference>
<dbReference type="EC" id="2.7.7.49" evidence="1"/>
<evidence type="ECO:0000259" key="10">
    <source>
        <dbReference type="PROSITE" id="PS50878"/>
    </source>
</evidence>
<dbReference type="InterPro" id="IPR043502">
    <property type="entry name" value="DNA/RNA_pol_sf"/>
</dbReference>
<evidence type="ECO:0000256" key="8">
    <source>
        <dbReference type="ARBA" id="ARBA00034120"/>
    </source>
</evidence>
<keyword evidence="5" id="KW-0460">Magnesium</keyword>
<feature type="domain" description="HTH cro/C1-type" evidence="11">
    <location>
        <begin position="23"/>
        <end position="45"/>
    </location>
</feature>
<dbReference type="PRINTS" id="PR00866">
    <property type="entry name" value="RNADNAPOLMS"/>
</dbReference>
<reference evidence="13" key="3">
    <citation type="submission" date="2021-03" db="EMBL/GenBank/DDBJ databases">
        <authorList>
            <consortium name="NCBI Pathogen Detection Project"/>
        </authorList>
    </citation>
    <scope>NUCLEOTIDE SEQUENCE</scope>
    <source>
        <strain evidence="13">SJP41</strain>
    </source>
</reference>
<dbReference type="InterPro" id="IPR000123">
    <property type="entry name" value="Reverse_transcriptase_msDNA"/>
</dbReference>
<evidence type="ECO:0000256" key="5">
    <source>
        <dbReference type="ARBA" id="ARBA00022842"/>
    </source>
</evidence>
<keyword evidence="2" id="KW-0808">Transferase</keyword>
<keyword evidence="7" id="KW-0051">Antiviral defense</keyword>
<dbReference type="GO" id="GO:0051607">
    <property type="term" value="P:defense response to virus"/>
    <property type="evidence" value="ECO:0007669"/>
    <property type="project" value="UniProtKB-KW"/>
</dbReference>
<dbReference type="PROSITE" id="PS50943">
    <property type="entry name" value="HTH_CROC1"/>
    <property type="match status" value="1"/>
</dbReference>
<keyword evidence="4" id="KW-0479">Metal-binding</keyword>
<evidence type="ECO:0000256" key="2">
    <source>
        <dbReference type="ARBA" id="ARBA00022679"/>
    </source>
</evidence>
<dbReference type="AlphaFoldDB" id="A0A1X0YVV6"/>
<dbReference type="Proteomes" id="UP000537181">
    <property type="component" value="Unassembled WGS sequence"/>
</dbReference>
<dbReference type="Pfam" id="PF00078">
    <property type="entry name" value="RVT_1"/>
    <property type="match status" value="1"/>
</dbReference>
<keyword evidence="6 12" id="KW-0695">RNA-directed DNA polymerase</keyword>
<reference evidence="12 14" key="2">
    <citation type="submission" date="2019-12" db="EMBL/GenBank/DDBJ databases">
        <authorList>
            <consortium name="NARMS: The National Antimicrobial Resistance Monitoring System"/>
        </authorList>
    </citation>
    <scope>NUCLEOTIDE SEQUENCE [LARGE SCALE GENOMIC DNA]</scope>
    <source>
        <strain evidence="12 14">CVM N19EC0596</strain>
    </source>
</reference>
<dbReference type="EMBL" id="DADPIR010000007">
    <property type="protein sequence ID" value="HAZ7491167.1"/>
    <property type="molecule type" value="Genomic_DNA"/>
</dbReference>
<dbReference type="PROSITE" id="PS50878">
    <property type="entry name" value="RT_POL"/>
    <property type="match status" value="1"/>
</dbReference>
<proteinExistence type="inferred from homology"/>
<dbReference type="InterPro" id="IPR051083">
    <property type="entry name" value="GrpII_Intron_Splice-Mob/Def"/>
</dbReference>
<dbReference type="EMBL" id="AASWKX010000036">
    <property type="protein sequence ID" value="EFH6167695.1"/>
    <property type="molecule type" value="Genomic_DNA"/>
</dbReference>